<comment type="cofactor">
    <cofactor evidence="1">
        <name>pyridoxal 5'-phosphate</name>
        <dbReference type="ChEBI" id="CHEBI:597326"/>
    </cofactor>
</comment>
<accession>A0A1I5VA37</accession>
<keyword evidence="3" id="KW-0456">Lyase</keyword>
<proteinExistence type="predicted"/>
<gene>
    <name evidence="5" type="ORF">SAMN05518683_11588</name>
</gene>
<dbReference type="GO" id="GO:0006565">
    <property type="term" value="P:L-serine catabolic process"/>
    <property type="evidence" value="ECO:0007669"/>
    <property type="project" value="TreeGrafter"/>
</dbReference>
<dbReference type="InterPro" id="IPR001926">
    <property type="entry name" value="TrpB-like_PALP"/>
</dbReference>
<evidence type="ECO:0000256" key="2">
    <source>
        <dbReference type="ARBA" id="ARBA00022898"/>
    </source>
</evidence>
<dbReference type="Proteomes" id="UP000198892">
    <property type="component" value="Unassembled WGS sequence"/>
</dbReference>
<dbReference type="InterPro" id="IPR036052">
    <property type="entry name" value="TrpB-like_PALP_sf"/>
</dbReference>
<keyword evidence="6" id="KW-1185">Reference proteome</keyword>
<feature type="domain" description="Tryptophan synthase beta chain-like PALP" evidence="4">
    <location>
        <begin position="76"/>
        <end position="381"/>
    </location>
</feature>
<organism evidence="5 6">
    <name type="scientific">Salibacterium halotolerans</name>
    <dbReference type="NCBI Taxonomy" id="1884432"/>
    <lineage>
        <taxon>Bacteria</taxon>
        <taxon>Bacillati</taxon>
        <taxon>Bacillota</taxon>
        <taxon>Bacilli</taxon>
        <taxon>Bacillales</taxon>
        <taxon>Bacillaceae</taxon>
    </lineage>
</organism>
<dbReference type="GO" id="GO:0006567">
    <property type="term" value="P:L-threonine catabolic process"/>
    <property type="evidence" value="ECO:0007669"/>
    <property type="project" value="TreeGrafter"/>
</dbReference>
<dbReference type="AlphaFoldDB" id="A0A1I5VA37"/>
<name>A0A1I5VA37_9BACI</name>
<dbReference type="RefSeq" id="WP_093338140.1">
    <property type="nucleotide sequence ID" value="NZ_FOXD01000015.1"/>
</dbReference>
<evidence type="ECO:0000259" key="4">
    <source>
        <dbReference type="Pfam" id="PF00291"/>
    </source>
</evidence>
<dbReference type="GO" id="GO:0003941">
    <property type="term" value="F:L-serine ammonia-lyase activity"/>
    <property type="evidence" value="ECO:0007669"/>
    <property type="project" value="TreeGrafter"/>
</dbReference>
<sequence>MYQAYSYLSHLYCPRCIRRHDSSVPQQTCSCNAPLLSAYDMDALKIQYRKETVMVRPPSIWRYHELLPVRSEKNVVSMGEGMTPLLPMPKTGGRYDIAALFLKDDSVLPSGSTEARGAAVGMSKLKELNIPDAVLAANGHAGAAWALYGSRASITSHVAIPVESPLSIRKECAASGADLQLINGFVQEAEDAAERASQRHDWFDATPFKEPYRIEGQKTIGLELAEQLQWKLPDVIACPVGAGTSFIGIYKALQELIELGWVYSEKMPKLVAVQSENCAPIVHAFENKQTETTEVPESYSAAFEINTGTSAGDFLILEAIYETKGAAVAVSEEDLLAEQRLVTREEGLFVSPEGATVFAGVRSLREENWIHRGDRVVCINTAMGVKSPETIEGSTPILAPEDDW</sequence>
<dbReference type="GO" id="GO:0009097">
    <property type="term" value="P:isoleucine biosynthetic process"/>
    <property type="evidence" value="ECO:0007669"/>
    <property type="project" value="TreeGrafter"/>
</dbReference>
<dbReference type="InterPro" id="IPR050147">
    <property type="entry name" value="Ser/Thr_Dehydratase"/>
</dbReference>
<evidence type="ECO:0000256" key="1">
    <source>
        <dbReference type="ARBA" id="ARBA00001933"/>
    </source>
</evidence>
<dbReference type="Gene3D" id="3.40.50.1100">
    <property type="match status" value="2"/>
</dbReference>
<dbReference type="STRING" id="1884432.SAMN05518683_11588"/>
<evidence type="ECO:0000313" key="6">
    <source>
        <dbReference type="Proteomes" id="UP000198892"/>
    </source>
</evidence>
<dbReference type="OrthoDB" id="9778118at2"/>
<dbReference type="PANTHER" id="PTHR48078:SF6">
    <property type="entry name" value="L-THREONINE DEHYDRATASE CATABOLIC TDCB"/>
    <property type="match status" value="1"/>
</dbReference>
<evidence type="ECO:0000256" key="3">
    <source>
        <dbReference type="ARBA" id="ARBA00023239"/>
    </source>
</evidence>
<dbReference type="GO" id="GO:0004794">
    <property type="term" value="F:threonine deaminase activity"/>
    <property type="evidence" value="ECO:0007669"/>
    <property type="project" value="TreeGrafter"/>
</dbReference>
<evidence type="ECO:0000313" key="5">
    <source>
        <dbReference type="EMBL" id="SFQ04365.1"/>
    </source>
</evidence>
<dbReference type="CDD" id="cd01563">
    <property type="entry name" value="Thr-synth_1"/>
    <property type="match status" value="1"/>
</dbReference>
<dbReference type="SUPFAM" id="SSF53686">
    <property type="entry name" value="Tryptophan synthase beta subunit-like PLP-dependent enzymes"/>
    <property type="match status" value="1"/>
</dbReference>
<reference evidence="6" key="1">
    <citation type="submission" date="2016-10" db="EMBL/GenBank/DDBJ databases">
        <authorList>
            <person name="Varghese N."/>
            <person name="Submissions S."/>
        </authorList>
    </citation>
    <scope>NUCLEOTIDE SEQUENCE [LARGE SCALE GENOMIC DNA]</scope>
    <source>
        <strain evidence="6">S7</strain>
    </source>
</reference>
<dbReference type="Pfam" id="PF00291">
    <property type="entry name" value="PALP"/>
    <property type="match status" value="1"/>
</dbReference>
<dbReference type="PANTHER" id="PTHR48078">
    <property type="entry name" value="THREONINE DEHYDRATASE, MITOCHONDRIAL-RELATED"/>
    <property type="match status" value="1"/>
</dbReference>
<keyword evidence="2" id="KW-0663">Pyridoxal phosphate</keyword>
<dbReference type="NCBIfam" id="NF006050">
    <property type="entry name" value="PRK08197.1"/>
    <property type="match status" value="1"/>
</dbReference>
<protein>
    <submittedName>
        <fullName evidence="5">Threonine synthase</fullName>
    </submittedName>
</protein>
<dbReference type="EMBL" id="FOXD01000015">
    <property type="protein sequence ID" value="SFQ04365.1"/>
    <property type="molecule type" value="Genomic_DNA"/>
</dbReference>